<proteinExistence type="predicted"/>
<protein>
    <submittedName>
        <fullName evidence="1">Uncharacterized protein</fullName>
    </submittedName>
</protein>
<organism evidence="1 2">
    <name type="scientific">Quercus rubra</name>
    <name type="common">Northern red oak</name>
    <name type="synonym">Quercus borealis</name>
    <dbReference type="NCBI Taxonomy" id="3512"/>
    <lineage>
        <taxon>Eukaryota</taxon>
        <taxon>Viridiplantae</taxon>
        <taxon>Streptophyta</taxon>
        <taxon>Embryophyta</taxon>
        <taxon>Tracheophyta</taxon>
        <taxon>Spermatophyta</taxon>
        <taxon>Magnoliopsida</taxon>
        <taxon>eudicotyledons</taxon>
        <taxon>Gunneridae</taxon>
        <taxon>Pentapetalae</taxon>
        <taxon>rosids</taxon>
        <taxon>fabids</taxon>
        <taxon>Fagales</taxon>
        <taxon>Fagaceae</taxon>
        <taxon>Quercus</taxon>
    </lineage>
</organism>
<comment type="caution">
    <text evidence="1">The sequence shown here is derived from an EMBL/GenBank/DDBJ whole genome shotgun (WGS) entry which is preliminary data.</text>
</comment>
<dbReference type="Proteomes" id="UP001324115">
    <property type="component" value="Unassembled WGS sequence"/>
</dbReference>
<accession>A0AAN7EL22</accession>
<sequence length="68" mass="7660">MFGQKIVLVNAAPIVNDMVAADPSSTVVHSLRKKQIYLHLQFQISQVLNVLDYVYKSNSVNLSKTQKQ</sequence>
<dbReference type="EMBL" id="JAXUIC010000009">
    <property type="protein sequence ID" value="KAK4573861.1"/>
    <property type="molecule type" value="Genomic_DNA"/>
</dbReference>
<reference evidence="1 2" key="1">
    <citation type="journal article" date="2023" name="G3 (Bethesda)">
        <title>A haplotype-resolved chromosome-scale genome for Quercus rubra L. provides insights into the genetics of adaptive traits for red oak species.</title>
        <authorList>
            <person name="Kapoor B."/>
            <person name="Jenkins J."/>
            <person name="Schmutz J."/>
            <person name="Zhebentyayeva T."/>
            <person name="Kuelheim C."/>
            <person name="Coggeshall M."/>
            <person name="Heim C."/>
            <person name="Lasky J.R."/>
            <person name="Leites L."/>
            <person name="Islam-Faridi N."/>
            <person name="Romero-Severson J."/>
            <person name="DeLeo V.L."/>
            <person name="Lucas S.M."/>
            <person name="Lazic D."/>
            <person name="Gailing O."/>
            <person name="Carlson J."/>
            <person name="Staton M."/>
        </authorList>
    </citation>
    <scope>NUCLEOTIDE SEQUENCE [LARGE SCALE GENOMIC DNA]</scope>
    <source>
        <strain evidence="1">Pseudo-F2</strain>
    </source>
</reference>
<name>A0AAN7EL22_QUERU</name>
<evidence type="ECO:0000313" key="2">
    <source>
        <dbReference type="Proteomes" id="UP001324115"/>
    </source>
</evidence>
<gene>
    <name evidence="1" type="ORF">RGQ29_031705</name>
</gene>
<evidence type="ECO:0000313" key="1">
    <source>
        <dbReference type="EMBL" id="KAK4573861.1"/>
    </source>
</evidence>
<keyword evidence="2" id="KW-1185">Reference proteome</keyword>
<dbReference type="AlphaFoldDB" id="A0AAN7EL22"/>